<protein>
    <submittedName>
        <fullName evidence="9">MFS transporter</fullName>
    </submittedName>
</protein>
<organism evidence="9 10">
    <name type="scientific">Promicromonospora vindobonensis</name>
    <dbReference type="NCBI Taxonomy" id="195748"/>
    <lineage>
        <taxon>Bacteria</taxon>
        <taxon>Bacillati</taxon>
        <taxon>Actinomycetota</taxon>
        <taxon>Actinomycetes</taxon>
        <taxon>Micrococcales</taxon>
        <taxon>Promicromonosporaceae</taxon>
        <taxon>Promicromonospora</taxon>
    </lineage>
</organism>
<evidence type="ECO:0000313" key="9">
    <source>
        <dbReference type="EMBL" id="MFD2793445.1"/>
    </source>
</evidence>
<evidence type="ECO:0000256" key="1">
    <source>
        <dbReference type="ARBA" id="ARBA00004651"/>
    </source>
</evidence>
<dbReference type="PANTHER" id="PTHR43045">
    <property type="entry name" value="SHIKIMATE TRANSPORTER"/>
    <property type="match status" value="1"/>
</dbReference>
<feature type="domain" description="Major facilitator superfamily (MFS) profile" evidence="8">
    <location>
        <begin position="8"/>
        <end position="419"/>
    </location>
</feature>
<feature type="transmembrane region" description="Helical" evidence="7">
    <location>
        <begin position="237"/>
        <end position="257"/>
    </location>
</feature>
<feature type="transmembrane region" description="Helical" evidence="7">
    <location>
        <begin position="181"/>
        <end position="200"/>
    </location>
</feature>
<dbReference type="InterPro" id="IPR011701">
    <property type="entry name" value="MFS"/>
</dbReference>
<feature type="transmembrane region" description="Helical" evidence="7">
    <location>
        <begin position="269"/>
        <end position="289"/>
    </location>
</feature>
<dbReference type="InterPro" id="IPR020846">
    <property type="entry name" value="MFS_dom"/>
</dbReference>
<name>A0ABW5VSP6_9MICO</name>
<comment type="subcellular location">
    <subcellularLocation>
        <location evidence="1">Cell membrane</location>
        <topology evidence="1">Multi-pass membrane protein</topology>
    </subcellularLocation>
</comment>
<gene>
    <name evidence="9" type="ORF">ACFS27_07770</name>
</gene>
<evidence type="ECO:0000256" key="6">
    <source>
        <dbReference type="ARBA" id="ARBA00023136"/>
    </source>
</evidence>
<dbReference type="RefSeq" id="WP_377181637.1">
    <property type="nucleotide sequence ID" value="NZ_JBHUOG010000001.1"/>
</dbReference>
<dbReference type="PANTHER" id="PTHR43045:SF1">
    <property type="entry name" value="SHIKIMATE TRANSPORTER"/>
    <property type="match status" value="1"/>
</dbReference>
<dbReference type="EMBL" id="JBHUOG010000001">
    <property type="protein sequence ID" value="MFD2793445.1"/>
    <property type="molecule type" value="Genomic_DNA"/>
</dbReference>
<dbReference type="Gene3D" id="1.20.1250.20">
    <property type="entry name" value="MFS general substrate transporter like domains"/>
    <property type="match status" value="2"/>
</dbReference>
<feature type="transmembrane region" description="Helical" evidence="7">
    <location>
        <begin position="111"/>
        <end position="136"/>
    </location>
</feature>
<keyword evidence="5 7" id="KW-1133">Transmembrane helix</keyword>
<feature type="transmembrane region" description="Helical" evidence="7">
    <location>
        <begin position="326"/>
        <end position="350"/>
    </location>
</feature>
<keyword evidence="4 7" id="KW-0812">Transmembrane</keyword>
<feature type="transmembrane region" description="Helical" evidence="7">
    <location>
        <begin position="370"/>
        <end position="391"/>
    </location>
</feature>
<dbReference type="PROSITE" id="PS00216">
    <property type="entry name" value="SUGAR_TRANSPORT_1"/>
    <property type="match status" value="1"/>
</dbReference>
<sequence>MTFRINKATIGATVGTALEWYDFSLYGTASALVFPAVFFPSQDPVTATLASFATFAVGFFARPVGGLIIGHLGDRYGRRQMLFLTLVLMGLSSTLIGLVPSYASIGVAAPVLLIVLRVLQGFGAGGEYAGATLLAAEHSRDGARGLNASIPGAGNAVGALLATGVLTLLSTTLPQEAFLSWGWRVAFLLSIAVSITGVVIRLRVAESPEFVATKTRGDVPRVAIGELFRTAGRKIPFAMLASIGPNVASYLPSVYALTYLTASVGAPSWVGLTGILIGNLLKLVTIPLAGWISDRVGRRPVFLAGALGALVLIYPFFFLLDTGTPVLVWAALVLIFTFCNDAMLAAQSGFMSELFEVRYRYTGVTFSREITGALVGGTLPFVAASLTTAAGGGFELVALYCAVLFGLAALGMFLLPETRVAAGASTAARSVEA</sequence>
<proteinExistence type="predicted"/>
<feature type="transmembrane region" description="Helical" evidence="7">
    <location>
        <begin position="81"/>
        <end position="105"/>
    </location>
</feature>
<dbReference type="Pfam" id="PF07690">
    <property type="entry name" value="MFS_1"/>
    <property type="match status" value="1"/>
</dbReference>
<dbReference type="SUPFAM" id="SSF103473">
    <property type="entry name" value="MFS general substrate transporter"/>
    <property type="match status" value="1"/>
</dbReference>
<keyword evidence="3" id="KW-1003">Cell membrane</keyword>
<accession>A0ABW5VSP6</accession>
<feature type="transmembrane region" description="Helical" evidence="7">
    <location>
        <begin position="397"/>
        <end position="415"/>
    </location>
</feature>
<evidence type="ECO:0000313" key="10">
    <source>
        <dbReference type="Proteomes" id="UP001597479"/>
    </source>
</evidence>
<evidence type="ECO:0000256" key="2">
    <source>
        <dbReference type="ARBA" id="ARBA00022448"/>
    </source>
</evidence>
<feature type="transmembrane region" description="Helical" evidence="7">
    <location>
        <begin position="148"/>
        <end position="169"/>
    </location>
</feature>
<evidence type="ECO:0000256" key="5">
    <source>
        <dbReference type="ARBA" id="ARBA00022989"/>
    </source>
</evidence>
<dbReference type="CDD" id="cd17369">
    <property type="entry name" value="MFS_ShiA_like"/>
    <property type="match status" value="1"/>
</dbReference>
<dbReference type="PROSITE" id="PS50850">
    <property type="entry name" value="MFS"/>
    <property type="match status" value="1"/>
</dbReference>
<evidence type="ECO:0000259" key="8">
    <source>
        <dbReference type="PROSITE" id="PS50850"/>
    </source>
</evidence>
<evidence type="ECO:0000256" key="3">
    <source>
        <dbReference type="ARBA" id="ARBA00022475"/>
    </source>
</evidence>
<evidence type="ECO:0000256" key="7">
    <source>
        <dbReference type="SAM" id="Phobius"/>
    </source>
</evidence>
<dbReference type="InterPro" id="IPR005829">
    <property type="entry name" value="Sugar_transporter_CS"/>
</dbReference>
<keyword evidence="6 7" id="KW-0472">Membrane</keyword>
<dbReference type="PROSITE" id="PS00217">
    <property type="entry name" value="SUGAR_TRANSPORT_2"/>
    <property type="match status" value="1"/>
</dbReference>
<dbReference type="InterPro" id="IPR036259">
    <property type="entry name" value="MFS_trans_sf"/>
</dbReference>
<dbReference type="Proteomes" id="UP001597479">
    <property type="component" value="Unassembled WGS sequence"/>
</dbReference>
<keyword evidence="10" id="KW-1185">Reference proteome</keyword>
<feature type="transmembrane region" description="Helical" evidence="7">
    <location>
        <begin position="20"/>
        <end position="39"/>
    </location>
</feature>
<feature type="transmembrane region" description="Helical" evidence="7">
    <location>
        <begin position="301"/>
        <end position="320"/>
    </location>
</feature>
<feature type="transmembrane region" description="Helical" evidence="7">
    <location>
        <begin position="45"/>
        <end position="69"/>
    </location>
</feature>
<reference evidence="10" key="1">
    <citation type="journal article" date="2019" name="Int. J. Syst. Evol. Microbiol.">
        <title>The Global Catalogue of Microorganisms (GCM) 10K type strain sequencing project: providing services to taxonomists for standard genome sequencing and annotation.</title>
        <authorList>
            <consortium name="The Broad Institute Genomics Platform"/>
            <consortium name="The Broad Institute Genome Sequencing Center for Infectious Disease"/>
            <person name="Wu L."/>
            <person name="Ma J."/>
        </authorList>
    </citation>
    <scope>NUCLEOTIDE SEQUENCE [LARGE SCALE GENOMIC DNA]</scope>
    <source>
        <strain evidence="10">CCM 7044</strain>
    </source>
</reference>
<keyword evidence="2" id="KW-0813">Transport</keyword>
<evidence type="ECO:0000256" key="4">
    <source>
        <dbReference type="ARBA" id="ARBA00022692"/>
    </source>
</evidence>
<comment type="caution">
    <text evidence="9">The sequence shown here is derived from an EMBL/GenBank/DDBJ whole genome shotgun (WGS) entry which is preliminary data.</text>
</comment>